<feature type="domain" description="FAR1" evidence="2">
    <location>
        <begin position="46"/>
        <end position="137"/>
    </location>
</feature>
<comment type="caution">
    <text evidence="3">The sequence shown here is derived from an EMBL/GenBank/DDBJ whole genome shotgun (WGS) entry which is preliminary data.</text>
</comment>
<evidence type="ECO:0000259" key="2">
    <source>
        <dbReference type="Pfam" id="PF03101"/>
    </source>
</evidence>
<dbReference type="PANTHER" id="PTHR46328">
    <property type="entry name" value="FAR-RED IMPAIRED RESPONSIVE (FAR1) FAMILY PROTEIN-RELATED"/>
    <property type="match status" value="1"/>
</dbReference>
<dbReference type="Pfam" id="PF03101">
    <property type="entry name" value="FAR1"/>
    <property type="match status" value="1"/>
</dbReference>
<dbReference type="InterPro" id="IPR004330">
    <property type="entry name" value="FAR1_DNA_bnd_dom"/>
</dbReference>
<dbReference type="STRING" id="35608.A0A2U1PXY9"/>
<feature type="region of interest" description="Disordered" evidence="1">
    <location>
        <begin position="308"/>
        <end position="327"/>
    </location>
</feature>
<reference evidence="3 4" key="1">
    <citation type="journal article" date="2018" name="Mol. Plant">
        <title>The genome of Artemisia annua provides insight into the evolution of Asteraceae family and artemisinin biosynthesis.</title>
        <authorList>
            <person name="Shen Q."/>
            <person name="Zhang L."/>
            <person name="Liao Z."/>
            <person name="Wang S."/>
            <person name="Yan T."/>
            <person name="Shi P."/>
            <person name="Liu M."/>
            <person name="Fu X."/>
            <person name="Pan Q."/>
            <person name="Wang Y."/>
            <person name="Lv Z."/>
            <person name="Lu X."/>
            <person name="Zhang F."/>
            <person name="Jiang W."/>
            <person name="Ma Y."/>
            <person name="Chen M."/>
            <person name="Hao X."/>
            <person name="Li L."/>
            <person name="Tang Y."/>
            <person name="Lv G."/>
            <person name="Zhou Y."/>
            <person name="Sun X."/>
            <person name="Brodelius P.E."/>
            <person name="Rose J.K.C."/>
            <person name="Tang K."/>
        </authorList>
    </citation>
    <scope>NUCLEOTIDE SEQUENCE [LARGE SCALE GENOMIC DNA]</scope>
    <source>
        <strain evidence="4">cv. Huhao1</strain>
        <tissue evidence="3">Leaf</tissue>
    </source>
</reference>
<accession>A0A2U1PXY9</accession>
<evidence type="ECO:0000313" key="3">
    <source>
        <dbReference type="EMBL" id="PWA90563.1"/>
    </source>
</evidence>
<dbReference type="EMBL" id="PKPP01000619">
    <property type="protein sequence ID" value="PWA90563.1"/>
    <property type="molecule type" value="Genomic_DNA"/>
</dbReference>
<sequence length="485" mass="55681">MKLLPFNLNEVPSEENIVDENIDEKENIDEPFVGQCFLSEEEVFVFYMKYARMKGFSVRKGRFKNKNGVKKVRDFFCHRQGKPETKVADYSKQQRSRGSTRCECKAYMRIKLKRINEIFPEEWQVTKFVTEQNHVLLSTLYLYSIPWAFLAHFLFQDAPARPKKKMWVFIKPGTVLCLSQLTFIGGPHIGVSYPHRVIYLFHFLVRKAKKPSVVLIRVLLEFRGFINFGFFDDSFAGSFAVAEIFKTQIAAIKVPVTKPINGLPFKSLVTSNLNTKVLSTEKHISDNDCVAAGSDTNVHDEARPELGKEFGREGSQGGEQAPEAEYEEVKKQNHRGTIFSSALVTGTPVTDVACQFNKKNQLPDCYSSNGFRDRRVREARMRYRGCTNGFRIKADLGYQQSPKNEITPLVTLFTIDDVSRNSPAYRSIYRHSIMVVNFYAPWCCWSDRLLLIHLCLTSHDPEIDGRMIMGKVECTEFSLDPFTPE</sequence>
<dbReference type="AlphaFoldDB" id="A0A2U1PXY9"/>
<name>A0A2U1PXY9_ARTAN</name>
<gene>
    <name evidence="3" type="ORF">CTI12_AA096520</name>
</gene>
<evidence type="ECO:0000313" key="4">
    <source>
        <dbReference type="Proteomes" id="UP000245207"/>
    </source>
</evidence>
<keyword evidence="4" id="KW-1185">Reference proteome</keyword>
<dbReference type="Proteomes" id="UP000245207">
    <property type="component" value="Unassembled WGS sequence"/>
</dbReference>
<evidence type="ECO:0000256" key="1">
    <source>
        <dbReference type="SAM" id="MobiDB-lite"/>
    </source>
</evidence>
<proteinExistence type="predicted"/>
<protein>
    <submittedName>
        <fullName evidence="3">Protein FAR1-RELATED SEQUENCE 11</fullName>
    </submittedName>
</protein>
<organism evidence="3 4">
    <name type="scientific">Artemisia annua</name>
    <name type="common">Sweet wormwood</name>
    <dbReference type="NCBI Taxonomy" id="35608"/>
    <lineage>
        <taxon>Eukaryota</taxon>
        <taxon>Viridiplantae</taxon>
        <taxon>Streptophyta</taxon>
        <taxon>Embryophyta</taxon>
        <taxon>Tracheophyta</taxon>
        <taxon>Spermatophyta</taxon>
        <taxon>Magnoliopsida</taxon>
        <taxon>eudicotyledons</taxon>
        <taxon>Gunneridae</taxon>
        <taxon>Pentapetalae</taxon>
        <taxon>asterids</taxon>
        <taxon>campanulids</taxon>
        <taxon>Asterales</taxon>
        <taxon>Asteraceae</taxon>
        <taxon>Asteroideae</taxon>
        <taxon>Anthemideae</taxon>
        <taxon>Artemisiinae</taxon>
        <taxon>Artemisia</taxon>
    </lineage>
</organism>
<dbReference type="OrthoDB" id="751756at2759"/>